<evidence type="ECO:0000313" key="3">
    <source>
        <dbReference type="EMBL" id="KAF6805891.1"/>
    </source>
</evidence>
<dbReference type="EMBL" id="WIGN01000171">
    <property type="protein sequence ID" value="KAF6805891.1"/>
    <property type="molecule type" value="Genomic_DNA"/>
</dbReference>
<feature type="domain" description="BHLH" evidence="2">
    <location>
        <begin position="38"/>
        <end position="92"/>
    </location>
</feature>
<protein>
    <recommendedName>
        <fullName evidence="2">BHLH domain-containing protein</fullName>
    </recommendedName>
</protein>
<name>A0A8H6MRU8_9PEZI</name>
<evidence type="ECO:0000256" key="1">
    <source>
        <dbReference type="SAM" id="MobiDB-lite"/>
    </source>
</evidence>
<dbReference type="GO" id="GO:0046983">
    <property type="term" value="F:protein dimerization activity"/>
    <property type="evidence" value="ECO:0007669"/>
    <property type="project" value="InterPro"/>
</dbReference>
<sequence>MNTTAQDTASPAPTATAPSETNPARKPTKKRVRNFTADDRAAHRIFEKGRREAFKERLTELAAQLPALADNDPQRLSKHVVVDESIARHKLLEHRCLDALRGIRSLMQERDELLAELNGWRKNTGASARHPRRVVNIDGLLETEKDNQRRASAARLGQHIRRRSSDGASAPSDELLSRPGVGVATSTPSDESSSHVPRVLPTEPSRDARAVSEVDGLLRDVDPSWPRAVQSSSADAFDSEVTVDGLTLPPDRVPPMQPHVLPGSVSAPVADTGDYQLLGGMGSHQQLSYQDLNSMDFCTSDATSFDASRMPLSPGYMSSANLHQGLQFEQHQQQWVSWPG</sequence>
<dbReference type="Gene3D" id="4.10.280.10">
    <property type="entry name" value="Helix-loop-helix DNA-binding domain"/>
    <property type="match status" value="1"/>
</dbReference>
<dbReference type="AlphaFoldDB" id="A0A8H6MRU8"/>
<comment type="caution">
    <text evidence="3">The sequence shown here is derived from an EMBL/GenBank/DDBJ whole genome shotgun (WGS) entry which is preliminary data.</text>
</comment>
<organism evidence="3 4">
    <name type="scientific">Colletotrichum sojae</name>
    <dbReference type="NCBI Taxonomy" id="2175907"/>
    <lineage>
        <taxon>Eukaryota</taxon>
        <taxon>Fungi</taxon>
        <taxon>Dikarya</taxon>
        <taxon>Ascomycota</taxon>
        <taxon>Pezizomycotina</taxon>
        <taxon>Sordariomycetes</taxon>
        <taxon>Hypocreomycetidae</taxon>
        <taxon>Glomerellales</taxon>
        <taxon>Glomerellaceae</taxon>
        <taxon>Colletotrichum</taxon>
        <taxon>Colletotrichum orchidearum species complex</taxon>
    </lineage>
</organism>
<evidence type="ECO:0000259" key="2">
    <source>
        <dbReference type="PROSITE" id="PS50888"/>
    </source>
</evidence>
<feature type="region of interest" description="Disordered" evidence="1">
    <location>
        <begin position="1"/>
        <end position="40"/>
    </location>
</feature>
<feature type="region of interest" description="Disordered" evidence="1">
    <location>
        <begin position="146"/>
        <end position="209"/>
    </location>
</feature>
<keyword evidence="4" id="KW-1185">Reference proteome</keyword>
<dbReference type="InterPro" id="IPR011598">
    <property type="entry name" value="bHLH_dom"/>
</dbReference>
<dbReference type="Proteomes" id="UP000652219">
    <property type="component" value="Unassembled WGS sequence"/>
</dbReference>
<dbReference type="InterPro" id="IPR036638">
    <property type="entry name" value="HLH_DNA-bd_sf"/>
</dbReference>
<proteinExistence type="predicted"/>
<dbReference type="SUPFAM" id="SSF47459">
    <property type="entry name" value="HLH, helix-loop-helix DNA-binding domain"/>
    <property type="match status" value="1"/>
</dbReference>
<feature type="compositionally biased region" description="Low complexity" evidence="1">
    <location>
        <begin position="1"/>
        <end position="24"/>
    </location>
</feature>
<reference evidence="3 4" key="1">
    <citation type="journal article" date="2020" name="Phytopathology">
        <title>Genome Sequence Resources of Colletotrichum truncatum, C. plurivorum, C. musicola, and C. sojae: Four Species Pathogenic to Soybean (Glycine max).</title>
        <authorList>
            <person name="Rogerio F."/>
            <person name="Boufleur T.R."/>
            <person name="Ciampi-Guillardi M."/>
            <person name="Sukno S.A."/>
            <person name="Thon M.R."/>
            <person name="Massola Junior N.S."/>
            <person name="Baroncelli R."/>
        </authorList>
    </citation>
    <scope>NUCLEOTIDE SEQUENCE [LARGE SCALE GENOMIC DNA]</scope>
    <source>
        <strain evidence="3 4">LFN0009</strain>
    </source>
</reference>
<dbReference type="PROSITE" id="PS50888">
    <property type="entry name" value="BHLH"/>
    <property type="match status" value="1"/>
</dbReference>
<gene>
    <name evidence="3" type="ORF">CSOJ01_09187</name>
</gene>
<accession>A0A8H6MRU8</accession>
<feature type="compositionally biased region" description="Polar residues" evidence="1">
    <location>
        <begin position="184"/>
        <end position="195"/>
    </location>
</feature>
<evidence type="ECO:0000313" key="4">
    <source>
        <dbReference type="Proteomes" id="UP000652219"/>
    </source>
</evidence>